<feature type="domain" description="Ribosome maturation factor RimM PRC barrel" evidence="7">
    <location>
        <begin position="104"/>
        <end position="170"/>
    </location>
</feature>
<dbReference type="PANTHER" id="PTHR33692:SF1">
    <property type="entry name" value="RIBOSOME MATURATION FACTOR RIMM"/>
    <property type="match status" value="1"/>
</dbReference>
<dbReference type="PANTHER" id="PTHR33692">
    <property type="entry name" value="RIBOSOME MATURATION FACTOR RIMM"/>
    <property type="match status" value="1"/>
</dbReference>
<accession>A0ABW4JLH7</accession>
<feature type="domain" description="RimM N-terminal" evidence="6">
    <location>
        <begin position="8"/>
        <end position="91"/>
    </location>
</feature>
<dbReference type="Proteomes" id="UP001597079">
    <property type="component" value="Unassembled WGS sequence"/>
</dbReference>
<dbReference type="SUPFAM" id="SSF50447">
    <property type="entry name" value="Translation proteins"/>
    <property type="match status" value="1"/>
</dbReference>
<dbReference type="InterPro" id="IPR011033">
    <property type="entry name" value="PRC_barrel-like_sf"/>
</dbReference>
<protein>
    <recommendedName>
        <fullName evidence="5">Ribosome maturation factor RimM</fullName>
    </recommendedName>
</protein>
<dbReference type="SUPFAM" id="SSF50346">
    <property type="entry name" value="PRC-barrel domain"/>
    <property type="match status" value="1"/>
</dbReference>
<keyword evidence="4 5" id="KW-0143">Chaperone</keyword>
<dbReference type="InterPro" id="IPR036976">
    <property type="entry name" value="RimM_N_sf"/>
</dbReference>
<comment type="function">
    <text evidence="5">An accessory protein needed during the final step in the assembly of 30S ribosomal subunit, possibly for assembly of the head region. Essential for efficient processing of 16S rRNA. May be needed both before and after RbfA during the maturation of 16S rRNA. It has affinity for free ribosomal 30S subunits but not for 70S ribosomes.</text>
</comment>
<dbReference type="EMBL" id="JBHUCX010000092">
    <property type="protein sequence ID" value="MFD1677236.1"/>
    <property type="molecule type" value="Genomic_DNA"/>
</dbReference>
<evidence type="ECO:0000256" key="1">
    <source>
        <dbReference type="ARBA" id="ARBA00022490"/>
    </source>
</evidence>
<dbReference type="NCBIfam" id="TIGR02273">
    <property type="entry name" value="16S_RimM"/>
    <property type="match status" value="1"/>
</dbReference>
<evidence type="ECO:0000313" key="9">
    <source>
        <dbReference type="Proteomes" id="UP001597079"/>
    </source>
</evidence>
<dbReference type="RefSeq" id="WP_377945149.1">
    <property type="nucleotide sequence ID" value="NZ_JBHUCX010000092.1"/>
</dbReference>
<evidence type="ECO:0000256" key="2">
    <source>
        <dbReference type="ARBA" id="ARBA00022517"/>
    </source>
</evidence>
<comment type="subunit">
    <text evidence="5">Binds ribosomal protein uS19.</text>
</comment>
<dbReference type="Pfam" id="PF24986">
    <property type="entry name" value="PRC_RimM"/>
    <property type="match status" value="1"/>
</dbReference>
<dbReference type="HAMAP" id="MF_00014">
    <property type="entry name" value="Ribosome_mat_RimM"/>
    <property type="match status" value="1"/>
</dbReference>
<evidence type="ECO:0000256" key="3">
    <source>
        <dbReference type="ARBA" id="ARBA00022552"/>
    </source>
</evidence>
<dbReference type="InterPro" id="IPR056792">
    <property type="entry name" value="PRC_RimM"/>
</dbReference>
<dbReference type="Pfam" id="PF01782">
    <property type="entry name" value="RimM"/>
    <property type="match status" value="1"/>
</dbReference>
<sequence length="176" mass="19528">MLSDYFTVGVMTKPHGLRGEMKVFPRTDFASKRFSAGAKLHIRPVGGTPIAQVEVQSGRRQNQMWIVSFKGLQSIHDVERWRGMELCVPETELEPLPEGSYYIHQLVGLEVHTDDGKLLGKLTDVLTPGANDVYVVRSKQYGEVLLPAIPECVLAVDLASARMTVHLMPGLLGEEE</sequence>
<reference evidence="9" key="1">
    <citation type="journal article" date="2019" name="Int. J. Syst. Evol. Microbiol.">
        <title>The Global Catalogue of Microorganisms (GCM) 10K type strain sequencing project: providing services to taxonomists for standard genome sequencing and annotation.</title>
        <authorList>
            <consortium name="The Broad Institute Genomics Platform"/>
            <consortium name="The Broad Institute Genome Sequencing Center for Infectious Disease"/>
            <person name="Wu L."/>
            <person name="Ma J."/>
        </authorList>
    </citation>
    <scope>NUCLEOTIDE SEQUENCE [LARGE SCALE GENOMIC DNA]</scope>
    <source>
        <strain evidence="9">CGMCC 1.12286</strain>
    </source>
</reference>
<keyword evidence="1 5" id="KW-0963">Cytoplasm</keyword>
<comment type="domain">
    <text evidence="5">The PRC barrel domain binds ribosomal protein uS19.</text>
</comment>
<dbReference type="Gene3D" id="2.30.30.240">
    <property type="entry name" value="PRC-barrel domain"/>
    <property type="match status" value="1"/>
</dbReference>
<comment type="similarity">
    <text evidence="5">Belongs to the RimM family.</text>
</comment>
<comment type="subcellular location">
    <subcellularLocation>
        <location evidence="5">Cytoplasm</location>
    </subcellularLocation>
</comment>
<organism evidence="8 9">
    <name type="scientific">Alicyclobacillus fodiniaquatilis</name>
    <dbReference type="NCBI Taxonomy" id="1661150"/>
    <lineage>
        <taxon>Bacteria</taxon>
        <taxon>Bacillati</taxon>
        <taxon>Bacillota</taxon>
        <taxon>Bacilli</taxon>
        <taxon>Bacillales</taxon>
        <taxon>Alicyclobacillaceae</taxon>
        <taxon>Alicyclobacillus</taxon>
    </lineage>
</organism>
<dbReference type="InterPro" id="IPR002676">
    <property type="entry name" value="RimM_N"/>
</dbReference>
<evidence type="ECO:0000256" key="5">
    <source>
        <dbReference type="HAMAP-Rule" id="MF_00014"/>
    </source>
</evidence>
<evidence type="ECO:0000259" key="6">
    <source>
        <dbReference type="Pfam" id="PF01782"/>
    </source>
</evidence>
<evidence type="ECO:0000259" key="7">
    <source>
        <dbReference type="Pfam" id="PF24986"/>
    </source>
</evidence>
<comment type="caution">
    <text evidence="8">The sequence shown here is derived from an EMBL/GenBank/DDBJ whole genome shotgun (WGS) entry which is preliminary data.</text>
</comment>
<evidence type="ECO:0000256" key="4">
    <source>
        <dbReference type="ARBA" id="ARBA00023186"/>
    </source>
</evidence>
<gene>
    <name evidence="5 8" type="primary">rimM</name>
    <name evidence="8" type="ORF">ACFSB2_21425</name>
</gene>
<dbReference type="InterPro" id="IPR009000">
    <property type="entry name" value="Transl_B-barrel_sf"/>
</dbReference>
<dbReference type="InterPro" id="IPR011961">
    <property type="entry name" value="RimM"/>
</dbReference>
<evidence type="ECO:0000313" key="8">
    <source>
        <dbReference type="EMBL" id="MFD1677236.1"/>
    </source>
</evidence>
<proteinExistence type="inferred from homology"/>
<dbReference type="Gene3D" id="2.40.30.60">
    <property type="entry name" value="RimM"/>
    <property type="match status" value="1"/>
</dbReference>
<keyword evidence="9" id="KW-1185">Reference proteome</keyword>
<keyword evidence="2 5" id="KW-0690">Ribosome biogenesis</keyword>
<keyword evidence="3 5" id="KW-0698">rRNA processing</keyword>
<name>A0ABW4JLH7_9BACL</name>